<reference evidence="1 2" key="1">
    <citation type="submission" date="2016-09" db="EMBL/GenBank/DDBJ databases">
        <title>Extensive genetic diversity and differential bi-allelic expression allows diatom success in the polar Southern Ocean.</title>
        <authorList>
            <consortium name="DOE Joint Genome Institute"/>
            <person name="Mock T."/>
            <person name="Otillar R.P."/>
            <person name="Strauss J."/>
            <person name="Dupont C."/>
            <person name="Frickenhaus S."/>
            <person name="Maumus F."/>
            <person name="Mcmullan M."/>
            <person name="Sanges R."/>
            <person name="Schmutz J."/>
            <person name="Toseland A."/>
            <person name="Valas R."/>
            <person name="Veluchamy A."/>
            <person name="Ward B.J."/>
            <person name="Allen A."/>
            <person name="Barry K."/>
            <person name="Falciatore A."/>
            <person name="Ferrante M."/>
            <person name="Fortunato A.E."/>
            <person name="Gloeckner G."/>
            <person name="Gruber A."/>
            <person name="Hipkin R."/>
            <person name="Janech M."/>
            <person name="Kroth P."/>
            <person name="Leese F."/>
            <person name="Lindquist E."/>
            <person name="Lyon B.R."/>
            <person name="Martin J."/>
            <person name="Mayer C."/>
            <person name="Parker M."/>
            <person name="Quesneville H."/>
            <person name="Raymond J."/>
            <person name="Uhlig C."/>
            <person name="Valentin K.U."/>
            <person name="Worden A.Z."/>
            <person name="Armbrust E.V."/>
            <person name="Bowler C."/>
            <person name="Green B."/>
            <person name="Moulton V."/>
            <person name="Van Oosterhout C."/>
            <person name="Grigoriev I."/>
        </authorList>
    </citation>
    <scope>NUCLEOTIDE SEQUENCE [LARGE SCALE GENOMIC DNA]</scope>
    <source>
        <strain evidence="1 2">CCMP1102</strain>
    </source>
</reference>
<gene>
    <name evidence="1" type="ORF">FRACYDRAFT_246289</name>
</gene>
<dbReference type="KEGG" id="fcy:FRACYDRAFT_246289"/>
<evidence type="ECO:0000313" key="1">
    <source>
        <dbReference type="EMBL" id="OEU11177.1"/>
    </source>
</evidence>
<dbReference type="AlphaFoldDB" id="A0A1E7EZ82"/>
<organism evidence="1 2">
    <name type="scientific">Fragilariopsis cylindrus CCMP1102</name>
    <dbReference type="NCBI Taxonomy" id="635003"/>
    <lineage>
        <taxon>Eukaryota</taxon>
        <taxon>Sar</taxon>
        <taxon>Stramenopiles</taxon>
        <taxon>Ochrophyta</taxon>
        <taxon>Bacillariophyta</taxon>
        <taxon>Bacillariophyceae</taxon>
        <taxon>Bacillariophycidae</taxon>
        <taxon>Bacillariales</taxon>
        <taxon>Bacillariaceae</taxon>
        <taxon>Fragilariopsis</taxon>
    </lineage>
</organism>
<dbReference type="EMBL" id="KV784369">
    <property type="protein sequence ID" value="OEU11177.1"/>
    <property type="molecule type" value="Genomic_DNA"/>
</dbReference>
<evidence type="ECO:0000313" key="2">
    <source>
        <dbReference type="Proteomes" id="UP000095751"/>
    </source>
</evidence>
<protein>
    <submittedName>
        <fullName evidence="1">Uncharacterized protein</fullName>
    </submittedName>
</protein>
<proteinExistence type="predicted"/>
<name>A0A1E7EZ82_9STRA</name>
<accession>A0A1E7EZ82</accession>
<dbReference type="InParanoid" id="A0A1E7EZ82"/>
<dbReference type="Proteomes" id="UP000095751">
    <property type="component" value="Unassembled WGS sequence"/>
</dbReference>
<keyword evidence="2" id="KW-1185">Reference proteome</keyword>
<sequence length="221" mass="24240">MDSTNNNNNNDRVAIGITRGDTFCINCVNICGSCHKEHGFVLNINREACELKRDNYKDDRSILKLNEEEEKNKIPILVTVPVPTPATAAEAEALAEAIAAQARRRHDEEAATAEAAAAAAAEALAEAIAAQARRRHDEEAATAEAAAAAAATAADLDVLIPKFATMQITTSEDLLMEKRMVTTALFEEFIQKPPTSYSKSLKNDRRLERRGVKRYILLYLN</sequence>